<evidence type="ECO:0000313" key="9">
    <source>
        <dbReference type="Proteomes" id="UP000823757"/>
    </source>
</evidence>
<evidence type="ECO:0000256" key="6">
    <source>
        <dbReference type="SAM" id="SignalP"/>
    </source>
</evidence>
<comment type="subcellular location">
    <subcellularLocation>
        <location evidence="1">Membrane</location>
        <topology evidence="1">Single-pass membrane protein</topology>
    </subcellularLocation>
</comment>
<organism evidence="8 9">
    <name type="scientific">Candidatus Cryptobacteroides faecigallinarum</name>
    <dbReference type="NCBI Taxonomy" id="2840763"/>
    <lineage>
        <taxon>Bacteria</taxon>
        <taxon>Pseudomonadati</taxon>
        <taxon>Bacteroidota</taxon>
        <taxon>Bacteroidia</taxon>
        <taxon>Bacteroidales</taxon>
        <taxon>Candidatus Cryptobacteroides</taxon>
    </lineage>
</organism>
<dbReference type="Proteomes" id="UP000823757">
    <property type="component" value="Unassembled WGS sequence"/>
</dbReference>
<dbReference type="PROSITE" id="PS52015">
    <property type="entry name" value="TONB_CTD"/>
    <property type="match status" value="1"/>
</dbReference>
<feature type="chain" id="PRO_5039524971" evidence="6">
    <location>
        <begin position="20"/>
        <end position="281"/>
    </location>
</feature>
<evidence type="ECO:0000256" key="4">
    <source>
        <dbReference type="ARBA" id="ARBA00022989"/>
    </source>
</evidence>
<dbReference type="InterPro" id="IPR037682">
    <property type="entry name" value="TonB_C"/>
</dbReference>
<sequence length="281" mass="31334">MAVLSGALFFVLLTFPVSAQVRDTVIVTDTSRYVGQFPEGRGVLYSYGNGLYVGEFRNAVPEGKGMHFLPDGSIYAGELSDGKHCGFGRFFSDSGKIFSGEFDDDYANGLDTLWYPDGSVYVGKCVWGRPVSTLSPEYGRMYRGMHVPDYIVSAKPECRKVELTEEQQKFLDGEYRQYKKLIKNDTPPKFRGKDANAFSKWVSSQLQYPESEENDGSVKIVKVRFTVDSDGSVQNAHVLDSPGEAFSEEALRVVNSSPAWAPGVRKGKKVRFSYTLPVVFR</sequence>
<keyword evidence="2" id="KW-0812">Transmembrane</keyword>
<gene>
    <name evidence="8" type="ORF">IAB91_05215</name>
</gene>
<feature type="domain" description="TonB C-terminal" evidence="7">
    <location>
        <begin position="193"/>
        <end position="281"/>
    </location>
</feature>
<proteinExistence type="predicted"/>
<dbReference type="EMBL" id="JADIMD010000080">
    <property type="protein sequence ID" value="MBO8474671.1"/>
    <property type="molecule type" value="Genomic_DNA"/>
</dbReference>
<reference evidence="8" key="2">
    <citation type="journal article" date="2021" name="PeerJ">
        <title>Extensive microbial diversity within the chicken gut microbiome revealed by metagenomics and culture.</title>
        <authorList>
            <person name="Gilroy R."/>
            <person name="Ravi A."/>
            <person name="Getino M."/>
            <person name="Pursley I."/>
            <person name="Horton D.L."/>
            <person name="Alikhan N.F."/>
            <person name="Baker D."/>
            <person name="Gharbi K."/>
            <person name="Hall N."/>
            <person name="Watson M."/>
            <person name="Adriaenssens E.M."/>
            <person name="Foster-Nyarko E."/>
            <person name="Jarju S."/>
            <person name="Secka A."/>
            <person name="Antonio M."/>
            <person name="Oren A."/>
            <person name="Chaudhuri R.R."/>
            <person name="La Ragione R."/>
            <person name="Hildebrand F."/>
            <person name="Pallen M.J."/>
        </authorList>
    </citation>
    <scope>NUCLEOTIDE SEQUENCE</scope>
    <source>
        <strain evidence="8">B1-13419</strain>
    </source>
</reference>
<evidence type="ECO:0000259" key="7">
    <source>
        <dbReference type="PROSITE" id="PS52015"/>
    </source>
</evidence>
<accession>A0A9D9IMT0</accession>
<dbReference type="Gene3D" id="2.20.110.10">
    <property type="entry name" value="Histone H3 K4-specific methyltransferase SET7/9 N-terminal domain"/>
    <property type="match status" value="1"/>
</dbReference>
<protein>
    <submittedName>
        <fullName evidence="8">TonB family protein</fullName>
    </submittedName>
</protein>
<evidence type="ECO:0000256" key="3">
    <source>
        <dbReference type="ARBA" id="ARBA00022737"/>
    </source>
</evidence>
<keyword evidence="4" id="KW-1133">Transmembrane helix</keyword>
<comment type="caution">
    <text evidence="8">The sequence shown here is derived from an EMBL/GenBank/DDBJ whole genome shotgun (WGS) entry which is preliminary data.</text>
</comment>
<dbReference type="InterPro" id="IPR006260">
    <property type="entry name" value="TonB/TolA_C"/>
</dbReference>
<evidence type="ECO:0000313" key="8">
    <source>
        <dbReference type="EMBL" id="MBO8474671.1"/>
    </source>
</evidence>
<dbReference type="Gene3D" id="3.30.1150.10">
    <property type="match status" value="1"/>
</dbReference>
<name>A0A9D9IMT0_9BACT</name>
<dbReference type="Pfam" id="PF02493">
    <property type="entry name" value="MORN"/>
    <property type="match status" value="3"/>
</dbReference>
<dbReference type="PANTHER" id="PTHR23084">
    <property type="entry name" value="PHOSPHATIDYLINOSITOL-4-PHOSPHATE 5-KINASE RELATED"/>
    <property type="match status" value="1"/>
</dbReference>
<dbReference type="SUPFAM" id="SSF74653">
    <property type="entry name" value="TolA/TonB C-terminal domain"/>
    <property type="match status" value="1"/>
</dbReference>
<dbReference type="PANTHER" id="PTHR23084:SF263">
    <property type="entry name" value="MORN REPEAT-CONTAINING PROTEIN 1"/>
    <property type="match status" value="1"/>
</dbReference>
<reference evidence="8" key="1">
    <citation type="submission" date="2020-10" db="EMBL/GenBank/DDBJ databases">
        <authorList>
            <person name="Gilroy R."/>
        </authorList>
    </citation>
    <scope>NUCLEOTIDE SEQUENCE</scope>
    <source>
        <strain evidence="8">B1-13419</strain>
    </source>
</reference>
<keyword evidence="5" id="KW-0472">Membrane</keyword>
<keyword evidence="6" id="KW-0732">Signal</keyword>
<evidence type="ECO:0000256" key="5">
    <source>
        <dbReference type="ARBA" id="ARBA00023136"/>
    </source>
</evidence>
<evidence type="ECO:0000256" key="2">
    <source>
        <dbReference type="ARBA" id="ARBA00022692"/>
    </source>
</evidence>
<evidence type="ECO:0000256" key="1">
    <source>
        <dbReference type="ARBA" id="ARBA00004167"/>
    </source>
</evidence>
<keyword evidence="3" id="KW-0677">Repeat</keyword>
<dbReference type="InterPro" id="IPR003409">
    <property type="entry name" value="MORN"/>
</dbReference>
<dbReference type="Pfam" id="PF03544">
    <property type="entry name" value="TonB_C"/>
    <property type="match status" value="1"/>
</dbReference>
<feature type="signal peptide" evidence="6">
    <location>
        <begin position="1"/>
        <end position="19"/>
    </location>
</feature>
<dbReference type="GO" id="GO:0016020">
    <property type="term" value="C:membrane"/>
    <property type="evidence" value="ECO:0007669"/>
    <property type="project" value="UniProtKB-SubCell"/>
</dbReference>
<dbReference type="AlphaFoldDB" id="A0A9D9IMT0"/>
<dbReference type="NCBIfam" id="TIGR01352">
    <property type="entry name" value="tonB_Cterm"/>
    <property type="match status" value="1"/>
</dbReference>
<dbReference type="GO" id="GO:0055085">
    <property type="term" value="P:transmembrane transport"/>
    <property type="evidence" value="ECO:0007669"/>
    <property type="project" value="InterPro"/>
</dbReference>
<dbReference type="SUPFAM" id="SSF82185">
    <property type="entry name" value="Histone H3 K4-specific methyltransferase SET7/9 N-terminal domain"/>
    <property type="match status" value="1"/>
</dbReference>